<keyword evidence="2" id="KW-1185">Reference proteome</keyword>
<proteinExistence type="predicted"/>
<protein>
    <submittedName>
        <fullName evidence="1">DUF3788 family protein</fullName>
    </submittedName>
</protein>
<organism evidence="1 2">
    <name type="scientific">Breznakiella homolactica</name>
    <dbReference type="NCBI Taxonomy" id="2798577"/>
    <lineage>
        <taxon>Bacteria</taxon>
        <taxon>Pseudomonadati</taxon>
        <taxon>Spirochaetota</taxon>
        <taxon>Spirochaetia</taxon>
        <taxon>Spirochaetales</taxon>
        <taxon>Breznakiellaceae</taxon>
        <taxon>Breznakiella</taxon>
    </lineage>
</organism>
<name>A0A7T7XMW5_9SPIR</name>
<evidence type="ECO:0000313" key="1">
    <source>
        <dbReference type="EMBL" id="QQO09157.1"/>
    </source>
</evidence>
<accession>A0A7T7XMW5</accession>
<dbReference type="Proteomes" id="UP000595917">
    <property type="component" value="Chromosome"/>
</dbReference>
<dbReference type="KEGG" id="bhc:JFL75_19865"/>
<dbReference type="RefSeq" id="WP_215626462.1">
    <property type="nucleotide sequence ID" value="NZ_CP067089.2"/>
</dbReference>
<dbReference type="EMBL" id="CP067089">
    <property type="protein sequence ID" value="QQO09157.1"/>
    <property type="molecule type" value="Genomic_DNA"/>
</dbReference>
<dbReference type="AlphaFoldDB" id="A0A7T7XMW5"/>
<dbReference type="InterPro" id="IPR024265">
    <property type="entry name" value="DUF3788"/>
</dbReference>
<dbReference type="Pfam" id="PF12663">
    <property type="entry name" value="DUF3788"/>
    <property type="match status" value="1"/>
</dbReference>
<reference evidence="1" key="1">
    <citation type="submission" date="2021-01" db="EMBL/GenBank/DDBJ databases">
        <title>Description of Breznakiella homolactica.</title>
        <authorList>
            <person name="Song Y."/>
            <person name="Brune A."/>
        </authorList>
    </citation>
    <scope>NUCLEOTIDE SEQUENCE</scope>
    <source>
        <strain evidence="1">RmG30</strain>
    </source>
</reference>
<gene>
    <name evidence="1" type="ORF">JFL75_19865</name>
</gene>
<evidence type="ECO:0000313" key="2">
    <source>
        <dbReference type="Proteomes" id="UP000595917"/>
    </source>
</evidence>
<sequence length="139" mass="16036">MAKSMYRDKSLQPDREILVKNMGSGITLWDKTIAMAETLVPGIGQEWKFYGKPWGWSLVLQEKKKNILYITPAETGIQLSFIFSEKGRELSKTEDIPEEIQYKIEESKNNPQGHTFDFDIRKEKDLALAEKLLKIKLAT</sequence>